<evidence type="ECO:0000256" key="1">
    <source>
        <dbReference type="SAM" id="MobiDB-lite"/>
    </source>
</evidence>
<evidence type="ECO:0000313" key="2">
    <source>
        <dbReference type="EMBL" id="MBW8269213.1"/>
    </source>
</evidence>
<dbReference type="EMBL" id="JAHZUY010000012">
    <property type="protein sequence ID" value="MBW8269213.1"/>
    <property type="molecule type" value="Genomic_DNA"/>
</dbReference>
<dbReference type="SUPFAM" id="SSF53254">
    <property type="entry name" value="Phosphoglycerate mutase-like"/>
    <property type="match status" value="1"/>
</dbReference>
<dbReference type="Gene3D" id="3.40.50.1240">
    <property type="entry name" value="Phosphoglycerate mutase-like"/>
    <property type="match status" value="1"/>
</dbReference>
<dbReference type="InterPro" id="IPR013078">
    <property type="entry name" value="His_Pase_superF_clade-1"/>
</dbReference>
<comment type="caution">
    <text evidence="2">The sequence shown here is derived from an EMBL/GenBank/DDBJ whole genome shotgun (WGS) entry which is preliminary data.</text>
</comment>
<sequence length="306" mass="32826">MPAASRNDVGAAAARSGIGAGLGRGTGLLGPGCGGVLNEPLLPSAPRPWRRARGRDGLAAPGHSRPRRRHAPGHAVFPGSRADYISAVSSPVTRFFLVRHALVEPSARAVLYGAMDVALCDLALRQEAALYRWLAARLPHPARWFVTHLSRTRATAAAIFAAGYPEQPLEEEPDFAEQHLGAWQGIPHEALPALLTEPPHPFWPHSGEERPPGGESFRDVLARVGAALERMAHLLEGQDVVVIAHGGSIRAALAHAIGLTPHQALHFSIRNLSLTRLERHGTDWRVAAVNEEPWTLPAAEPDRPAA</sequence>
<dbReference type="PANTHER" id="PTHR48100:SF1">
    <property type="entry name" value="HISTIDINE PHOSPHATASE FAMILY PROTEIN-RELATED"/>
    <property type="match status" value="1"/>
</dbReference>
<gene>
    <name evidence="2" type="ORF">K1J50_06890</name>
</gene>
<keyword evidence="3" id="KW-1185">Reference proteome</keyword>
<dbReference type="InterPro" id="IPR029033">
    <property type="entry name" value="His_PPase_superfam"/>
</dbReference>
<organism evidence="2 3">
    <name type="scientific">Caldovatus aquaticus</name>
    <dbReference type="NCBI Taxonomy" id="2865671"/>
    <lineage>
        <taxon>Bacteria</taxon>
        <taxon>Pseudomonadati</taxon>
        <taxon>Pseudomonadota</taxon>
        <taxon>Alphaproteobacteria</taxon>
        <taxon>Acetobacterales</taxon>
        <taxon>Roseomonadaceae</taxon>
        <taxon>Caldovatus</taxon>
    </lineage>
</organism>
<name>A0ABS7F131_9PROT</name>
<accession>A0ABS7F131</accession>
<proteinExistence type="predicted"/>
<dbReference type="InterPro" id="IPR050275">
    <property type="entry name" value="PGM_Phosphatase"/>
</dbReference>
<dbReference type="SMART" id="SM00855">
    <property type="entry name" value="PGAM"/>
    <property type="match status" value="1"/>
</dbReference>
<reference evidence="2 3" key="1">
    <citation type="submission" date="2021-08" db="EMBL/GenBank/DDBJ databases">
        <title>Caldovatus sediminis gen. nov., sp. nov., a moderately thermophilic bacterium isolated from a hot spring.</title>
        <authorList>
            <person name="Hu C.-J."/>
            <person name="Li W.-J."/>
            <person name="Xian W.-D."/>
        </authorList>
    </citation>
    <scope>NUCLEOTIDE SEQUENCE [LARGE SCALE GENOMIC DNA]</scope>
    <source>
        <strain evidence="2 3">SYSU G05006</strain>
    </source>
</reference>
<evidence type="ECO:0000313" key="3">
    <source>
        <dbReference type="Proteomes" id="UP001519924"/>
    </source>
</evidence>
<dbReference type="CDD" id="cd07067">
    <property type="entry name" value="HP_PGM_like"/>
    <property type="match status" value="1"/>
</dbReference>
<feature type="region of interest" description="Disordered" evidence="1">
    <location>
        <begin position="45"/>
        <end position="73"/>
    </location>
</feature>
<dbReference type="PANTHER" id="PTHR48100">
    <property type="entry name" value="BROAD-SPECIFICITY PHOSPHATASE YOR283W-RELATED"/>
    <property type="match status" value="1"/>
</dbReference>
<dbReference type="Proteomes" id="UP001519924">
    <property type="component" value="Unassembled WGS sequence"/>
</dbReference>
<protein>
    <submittedName>
        <fullName evidence="2">Histidine phosphatase family protein</fullName>
    </submittedName>
</protein>
<dbReference type="Pfam" id="PF00300">
    <property type="entry name" value="His_Phos_1"/>
    <property type="match status" value="1"/>
</dbReference>